<keyword evidence="2" id="KW-0812">Transmembrane</keyword>
<evidence type="ECO:0008006" key="5">
    <source>
        <dbReference type="Google" id="ProtNLM"/>
    </source>
</evidence>
<dbReference type="PANTHER" id="PTHR35807">
    <property type="entry name" value="TRANSCRIPTIONAL REGULATOR REDD-RELATED"/>
    <property type="match status" value="1"/>
</dbReference>
<dbReference type="RefSeq" id="WP_203924753.1">
    <property type="nucleotide sequence ID" value="NZ_BONZ01000126.1"/>
</dbReference>
<keyword evidence="2" id="KW-1133">Transmembrane helix</keyword>
<comment type="caution">
    <text evidence="3">The sequence shown here is derived from an EMBL/GenBank/DDBJ whole genome shotgun (WGS) entry which is preliminary data.</text>
</comment>
<dbReference type="InterPro" id="IPR051677">
    <property type="entry name" value="AfsR-DnrI-RedD_regulator"/>
</dbReference>
<keyword evidence="2" id="KW-0472">Membrane</keyword>
<accession>A0A8J3R3Z4</accession>
<dbReference type="InterPro" id="IPR036388">
    <property type="entry name" value="WH-like_DNA-bd_sf"/>
</dbReference>
<sequence length="693" mass="73304">MTGRWLRRLRAGLWLAILLATPPAALMRYIGWPLPHHLPARSQWLVFLDQPVTRDHVIDLFAIAVWLMWAALVYAVLVDLTTGIRRLTRRGPRLRLPPLPAALQATANGLLGAAVFGTGTAAAATPPHPPTPAAAPHWPTPPGTPAPGNAGNATHPGTQPSSIADAEQTLAVALPDGGGWLTHHTAAAIAASASVVWRQRRRHYLPRPLTGSTRHDPDLAPLPATVTAIQAQLQPPPDQPPEHTTQPAGTATITDTATDLVAVGYTRGHVLLPADLPAHGVGLTGPAAADAARGALIAALLPTTATGTHPRVITTTGCLRTLLGPASDDLADTPGLHVADELADALMLAENVALSRAARRVPTPTTPPPTPADTFPLLLIAPAPTDTATAHRLTMLLTLAAAQQITGLLLGQWRGRTWTVHPGGTITADGASPATRLSTLSPLAAADLLTICRQASQPTPTPAIPTQTHPPTPLARPQPPHAHVQAVMRLRALGEPALFAPGSQIPLQIPRSAGLPIMVLLALHRNGLTTGELGAALWPDLPTHTVARRIYTTVKTLRDAITPVADGPVVLHADERYRLNPQHLDVDLWQLDDAIEAATTAATTNEQITALREAIDHYHHDLAEGWPWPWLDPPRETIRRQVLDAHLTLADLAPDAGASLALLRAGLRIAPDNDELRRRVAALTPHDPAGRTG</sequence>
<evidence type="ECO:0000256" key="1">
    <source>
        <dbReference type="SAM" id="MobiDB-lite"/>
    </source>
</evidence>
<keyword evidence="4" id="KW-1185">Reference proteome</keyword>
<dbReference type="AlphaFoldDB" id="A0A8J3R3Z4"/>
<feature type="region of interest" description="Disordered" evidence="1">
    <location>
        <begin position="459"/>
        <end position="479"/>
    </location>
</feature>
<dbReference type="Proteomes" id="UP000642748">
    <property type="component" value="Unassembled WGS sequence"/>
</dbReference>
<feature type="transmembrane region" description="Helical" evidence="2">
    <location>
        <begin position="60"/>
        <end position="80"/>
    </location>
</feature>
<feature type="transmembrane region" description="Helical" evidence="2">
    <location>
        <begin position="101"/>
        <end position="124"/>
    </location>
</feature>
<evidence type="ECO:0000313" key="4">
    <source>
        <dbReference type="Proteomes" id="UP000642748"/>
    </source>
</evidence>
<evidence type="ECO:0000256" key="2">
    <source>
        <dbReference type="SAM" id="Phobius"/>
    </source>
</evidence>
<dbReference type="Gene3D" id="1.10.10.10">
    <property type="entry name" value="Winged helix-like DNA-binding domain superfamily/Winged helix DNA-binding domain"/>
    <property type="match status" value="1"/>
</dbReference>
<proteinExistence type="predicted"/>
<evidence type="ECO:0000313" key="3">
    <source>
        <dbReference type="EMBL" id="GIH21374.1"/>
    </source>
</evidence>
<organism evidence="3 4">
    <name type="scientific">Rugosimonospora africana</name>
    <dbReference type="NCBI Taxonomy" id="556532"/>
    <lineage>
        <taxon>Bacteria</taxon>
        <taxon>Bacillati</taxon>
        <taxon>Actinomycetota</taxon>
        <taxon>Actinomycetes</taxon>
        <taxon>Micromonosporales</taxon>
        <taxon>Micromonosporaceae</taxon>
        <taxon>Rugosimonospora</taxon>
    </lineage>
</organism>
<protein>
    <recommendedName>
        <fullName evidence="5">DNA-binding transcriptional activator of the SARP family</fullName>
    </recommendedName>
</protein>
<name>A0A8J3R3Z4_9ACTN</name>
<dbReference type="EMBL" id="BONZ01000126">
    <property type="protein sequence ID" value="GIH21374.1"/>
    <property type="molecule type" value="Genomic_DNA"/>
</dbReference>
<feature type="region of interest" description="Disordered" evidence="1">
    <location>
        <begin position="121"/>
        <end position="161"/>
    </location>
</feature>
<feature type="compositionally biased region" description="Pro residues" evidence="1">
    <location>
        <begin position="126"/>
        <end position="145"/>
    </location>
</feature>
<reference evidence="3" key="1">
    <citation type="submission" date="2021-01" db="EMBL/GenBank/DDBJ databases">
        <title>Whole genome shotgun sequence of Rugosimonospora africana NBRC 104875.</title>
        <authorList>
            <person name="Komaki H."/>
            <person name="Tamura T."/>
        </authorList>
    </citation>
    <scope>NUCLEOTIDE SEQUENCE</scope>
    <source>
        <strain evidence="3">NBRC 104875</strain>
    </source>
</reference>
<gene>
    <name evidence="3" type="ORF">Raf01_95460</name>
</gene>